<evidence type="ECO:0000313" key="2">
    <source>
        <dbReference type="EMBL" id="TPP53669.1"/>
    </source>
</evidence>
<sequence length="623" mass="63421">MRSAGRPSVDAAQPQEAGSTTRSTTTKPPLAPAANPPPLPATNAPFSLDGFMGNFSGALATTTGDPSEEPQHGSTSYQRDPSMYAPFAAQEGNGGMLDFFFSAAASETPCASSAGSNSNNTGIGHGGGEAANGFNAAPAGPLVDNNSDDDKVGRLNFDFASFFFQGGQSGAYDDSGLDAAGRGDDGGGADARGSEHYTQRGSADVADSTGKGVLPALGFFFPEYQVAPAATGGSFIPPSTSWCVESAAGAGNRYSPPQVQPQNPEAVREAAARFKVDEAAHTVAQPGAALTVLKPDPTHIAPADQAPLKRLPCEHASSSAIDHECSLAAALAAAPSSLGLLLDEESQRTTVPLSSTSDAEEAKCDETSPRLVSDNSCPNPEACDSSVAQGVAEEDAMPVPTHSGQPPPRAPVGSLPRSSHPPGAALAGAVATPTPPSPRQPPAPLTPSTSTPYRPEAPMLMGPAGRDATSVALSKAIAEAEEMWAHGLDMESITCPEGPNEEMGMSSFGSTPSSSSDAVFFAEVAHLQQQTARLTEESARSATSLQALTSDLLRIVGPHAALSRLAGEQYAGTPLVHLPWALIAVLEGLLNNDAAEEKAEGQLVAPRPSSDGAEIGSSGGHDV</sequence>
<feature type="region of interest" description="Disordered" evidence="1">
    <location>
        <begin position="349"/>
        <end position="466"/>
    </location>
</feature>
<dbReference type="EMBL" id="RHLC01000007">
    <property type="protein sequence ID" value="TPP53669.1"/>
    <property type="molecule type" value="Genomic_DNA"/>
</dbReference>
<feature type="region of interest" description="Disordered" evidence="1">
    <location>
        <begin position="597"/>
        <end position="623"/>
    </location>
</feature>
<feature type="region of interest" description="Disordered" evidence="1">
    <location>
        <begin position="174"/>
        <end position="207"/>
    </location>
</feature>
<gene>
    <name evidence="2" type="ORF">CGC21_37600</name>
</gene>
<dbReference type="VEuPathDB" id="TriTrypDB:LdCL_330027700"/>
<dbReference type="VEuPathDB" id="TriTrypDB:LDHU3_33.3000"/>
<accession>A0A504Y0W1</accession>
<evidence type="ECO:0000256" key="1">
    <source>
        <dbReference type="SAM" id="MobiDB-lite"/>
    </source>
</evidence>
<name>A0A504Y0W1_LEIDO</name>
<reference evidence="3" key="1">
    <citation type="submission" date="2019-02" db="EMBL/GenBank/DDBJ databases">
        <title>FDA dAtabase for Regulatory Grade micrObial Sequences (FDA-ARGOS): Supporting development and validation of Infectious Disease Dx tests.</title>
        <authorList>
            <person name="Duncan R."/>
            <person name="Fisher C."/>
            <person name="Tallon L."/>
            <person name="Sadzewicz L."/>
            <person name="Sengamalay N."/>
            <person name="Ott S."/>
            <person name="Godinez A."/>
            <person name="Nagaraj S."/>
            <person name="Vavikolanu K."/>
            <person name="Nadendla S."/>
            <person name="Aluvathingal J."/>
            <person name="Sichtig H."/>
        </authorList>
    </citation>
    <scope>NUCLEOTIDE SEQUENCE [LARGE SCALE GENOMIC DNA]</scope>
    <source>
        <strain evidence="3">FDAARGOS_361</strain>
    </source>
</reference>
<evidence type="ECO:0000313" key="3">
    <source>
        <dbReference type="Proteomes" id="UP000318447"/>
    </source>
</evidence>
<protein>
    <submittedName>
        <fullName evidence="2">Uncharacterized protein</fullName>
    </submittedName>
</protein>
<feature type="compositionally biased region" description="Pro residues" evidence="1">
    <location>
        <begin position="433"/>
        <end position="445"/>
    </location>
</feature>
<dbReference type="VEuPathDB" id="TriTrypDB:LdBPK_332080.1"/>
<comment type="caution">
    <text evidence="2">The sequence shown here is derived from an EMBL/GenBank/DDBJ whole genome shotgun (WGS) entry which is preliminary data.</text>
</comment>
<feature type="compositionally biased region" description="Pro residues" evidence="1">
    <location>
        <begin position="29"/>
        <end position="40"/>
    </location>
</feature>
<feature type="region of interest" description="Disordered" evidence="1">
    <location>
        <begin position="1"/>
        <end position="81"/>
    </location>
</feature>
<proteinExistence type="predicted"/>
<dbReference type="Proteomes" id="UP000318447">
    <property type="component" value="Unassembled WGS sequence"/>
</dbReference>
<organism evidence="2 3">
    <name type="scientific">Leishmania donovani</name>
    <dbReference type="NCBI Taxonomy" id="5661"/>
    <lineage>
        <taxon>Eukaryota</taxon>
        <taxon>Discoba</taxon>
        <taxon>Euglenozoa</taxon>
        <taxon>Kinetoplastea</taxon>
        <taxon>Metakinetoplastina</taxon>
        <taxon>Trypanosomatida</taxon>
        <taxon>Trypanosomatidae</taxon>
        <taxon>Leishmaniinae</taxon>
        <taxon>Leishmania</taxon>
    </lineage>
</organism>
<dbReference type="AlphaFoldDB" id="A0A504Y0W1"/>